<evidence type="ECO:0000256" key="1">
    <source>
        <dbReference type="SAM" id="MobiDB-lite"/>
    </source>
</evidence>
<feature type="region of interest" description="Disordered" evidence="1">
    <location>
        <begin position="1"/>
        <end position="25"/>
    </location>
</feature>
<name>A0A7S0CLI2_9STRA</name>
<dbReference type="AlphaFoldDB" id="A0A7S0CLI2"/>
<proteinExistence type="predicted"/>
<sequence length="148" mass="16746">MHHGSGLRRRRWWSGGGRRTQSTDHLVTPTTSNVATIGYTFDVLTMINTPIVPTSFELYTNPTDTASTVAEVYAKAGTFWEYDPEHWLLLYHGQITGDRTPLSPERFTQIELGMGSTHAIHVLSSPDLRYWYDEDRPTGSQLVCETTI</sequence>
<dbReference type="EMBL" id="HBEL01051576">
    <property type="protein sequence ID" value="CAD8427451.1"/>
    <property type="molecule type" value="Transcribed_RNA"/>
</dbReference>
<gene>
    <name evidence="2" type="ORF">PINE0816_LOCUS23616</name>
</gene>
<accession>A0A7S0CLI2</accession>
<protein>
    <submittedName>
        <fullName evidence="2">Uncharacterized protein</fullName>
    </submittedName>
</protein>
<evidence type="ECO:0000313" key="2">
    <source>
        <dbReference type="EMBL" id="CAD8427451.1"/>
    </source>
</evidence>
<feature type="compositionally biased region" description="Basic residues" evidence="1">
    <location>
        <begin position="1"/>
        <end position="12"/>
    </location>
</feature>
<organism evidence="2">
    <name type="scientific">Proboscia inermis</name>
    <dbReference type="NCBI Taxonomy" id="420281"/>
    <lineage>
        <taxon>Eukaryota</taxon>
        <taxon>Sar</taxon>
        <taxon>Stramenopiles</taxon>
        <taxon>Ochrophyta</taxon>
        <taxon>Bacillariophyta</taxon>
        <taxon>Coscinodiscophyceae</taxon>
        <taxon>Rhizosoleniophycidae</taxon>
        <taxon>Rhizosoleniales</taxon>
        <taxon>Rhizosoleniaceae</taxon>
        <taxon>Proboscia</taxon>
    </lineage>
</organism>
<reference evidence="2" key="1">
    <citation type="submission" date="2021-01" db="EMBL/GenBank/DDBJ databases">
        <authorList>
            <person name="Corre E."/>
            <person name="Pelletier E."/>
            <person name="Niang G."/>
            <person name="Scheremetjew M."/>
            <person name="Finn R."/>
            <person name="Kale V."/>
            <person name="Holt S."/>
            <person name="Cochrane G."/>
            <person name="Meng A."/>
            <person name="Brown T."/>
            <person name="Cohen L."/>
        </authorList>
    </citation>
    <scope>NUCLEOTIDE SEQUENCE</scope>
    <source>
        <strain evidence="2">CCAP1064/1</strain>
    </source>
</reference>